<dbReference type="CDD" id="cd06171">
    <property type="entry name" value="Sigma70_r4"/>
    <property type="match status" value="1"/>
</dbReference>
<dbReference type="RefSeq" id="WP_166319108.1">
    <property type="nucleotide sequence ID" value="NZ_WOTH01000080.1"/>
</dbReference>
<evidence type="ECO:0000259" key="6">
    <source>
        <dbReference type="Pfam" id="PF04539"/>
    </source>
</evidence>
<dbReference type="InterPro" id="IPR007624">
    <property type="entry name" value="RNA_pol_sigma70_r3"/>
</dbReference>
<dbReference type="InterPro" id="IPR007627">
    <property type="entry name" value="RNA_pol_sigma70_r2"/>
</dbReference>
<evidence type="ECO:0000256" key="3">
    <source>
        <dbReference type="ARBA" id="ARBA00023125"/>
    </source>
</evidence>
<evidence type="ECO:0000259" key="7">
    <source>
        <dbReference type="Pfam" id="PF04542"/>
    </source>
</evidence>
<feature type="domain" description="RNA polymerase sigma-70 region 2" evidence="7">
    <location>
        <begin position="170"/>
        <end position="239"/>
    </location>
</feature>
<sequence length="403" mass="45978">MEDGELRPKHDPDVVRAAEEDDDDQIELLYDGDEVDIDELARVIRPDFVAKAFKALSADAQRGGGSLARADVNRTYLRRKLSIAECVELEVLLATAGHKIVEVEEESPVQNSANTSSCTKRIRYLSETEERELGRRIQLALHLPELTDGLDQAYVDRVRADAEKARATFVTANLRYVEMVARRRGQKQHMALEDLVQEGVIGLMRATDLYDPDRGFRFKTYATWWIEQRIQRAIADSDRLVRLPVHLHEKMARIRRAEARLTLANGRAPTSEELATAIGMDSERLMKLLWRVQATDCIEGDTPIGEDTTLLALAADPRDSAFDMVSYRELQGRFSDILMTLTPREERIMRMRFGIGIDRDHTLESIGQDYSVTRERIRQIEAKALGKLRHFVRSSRLRGFLDS</sequence>
<dbReference type="GO" id="GO:0016987">
    <property type="term" value="F:sigma factor activity"/>
    <property type="evidence" value="ECO:0007669"/>
    <property type="project" value="UniProtKB-KW"/>
</dbReference>
<dbReference type="InterPro" id="IPR000943">
    <property type="entry name" value="RNA_pol_sigma70"/>
</dbReference>
<dbReference type="NCBIfam" id="TIGR02937">
    <property type="entry name" value="sigma70-ECF"/>
    <property type="match status" value="1"/>
</dbReference>
<reference evidence="9" key="1">
    <citation type="submission" date="2019-11" db="EMBL/GenBank/DDBJ databases">
        <title>Description of new Acetobacter species.</title>
        <authorList>
            <person name="Cleenwerck I."/>
            <person name="Sombolestani A.S."/>
        </authorList>
    </citation>
    <scope>NUCLEOTIDE SEQUENCE</scope>
    <source>
        <strain evidence="9">LMG 1626</strain>
    </source>
</reference>
<dbReference type="InterPro" id="IPR013324">
    <property type="entry name" value="RNA_pol_sigma_r3/r4-like"/>
</dbReference>
<feature type="compositionally biased region" description="Basic and acidic residues" evidence="5">
    <location>
        <begin position="1"/>
        <end position="18"/>
    </location>
</feature>
<dbReference type="SUPFAM" id="SSF88946">
    <property type="entry name" value="Sigma2 domain of RNA polymerase sigma factors"/>
    <property type="match status" value="1"/>
</dbReference>
<evidence type="ECO:0000313" key="9">
    <source>
        <dbReference type="EMBL" id="NHO55419.1"/>
    </source>
</evidence>
<dbReference type="GO" id="GO:0003677">
    <property type="term" value="F:DNA binding"/>
    <property type="evidence" value="ECO:0007669"/>
    <property type="project" value="UniProtKB-KW"/>
</dbReference>
<evidence type="ECO:0000256" key="1">
    <source>
        <dbReference type="ARBA" id="ARBA00023015"/>
    </source>
</evidence>
<dbReference type="InterPro" id="IPR014284">
    <property type="entry name" value="RNA_pol_sigma-70_dom"/>
</dbReference>
<dbReference type="PANTHER" id="PTHR30603">
    <property type="entry name" value="RNA POLYMERASE SIGMA FACTOR RPO"/>
    <property type="match status" value="1"/>
</dbReference>
<name>A0A967EJL5_9PROT</name>
<dbReference type="InterPro" id="IPR036388">
    <property type="entry name" value="WH-like_DNA-bd_sf"/>
</dbReference>
<comment type="caution">
    <text evidence="9">The sequence shown here is derived from an EMBL/GenBank/DDBJ whole genome shotgun (WGS) entry which is preliminary data.</text>
</comment>
<evidence type="ECO:0000259" key="8">
    <source>
        <dbReference type="Pfam" id="PF04545"/>
    </source>
</evidence>
<keyword evidence="4" id="KW-0804">Transcription</keyword>
<dbReference type="InterPro" id="IPR013325">
    <property type="entry name" value="RNA_pol_sigma_r2"/>
</dbReference>
<feature type="domain" description="RNA polymerase sigma-70 region 3" evidence="6">
    <location>
        <begin position="249"/>
        <end position="321"/>
    </location>
</feature>
<organism evidence="9 10">
    <name type="scientific">Acetobacter estunensis</name>
    <dbReference type="NCBI Taxonomy" id="104097"/>
    <lineage>
        <taxon>Bacteria</taxon>
        <taxon>Pseudomonadati</taxon>
        <taxon>Pseudomonadota</taxon>
        <taxon>Alphaproteobacteria</taxon>
        <taxon>Acetobacterales</taxon>
        <taxon>Acetobacteraceae</taxon>
        <taxon>Acetobacter</taxon>
    </lineage>
</organism>
<dbReference type="InterPro" id="IPR007630">
    <property type="entry name" value="RNA_pol_sigma70_r4"/>
</dbReference>
<dbReference type="Pfam" id="PF04545">
    <property type="entry name" value="Sigma70_r4"/>
    <property type="match status" value="1"/>
</dbReference>
<dbReference type="Pfam" id="PF04539">
    <property type="entry name" value="Sigma70_r3"/>
    <property type="match status" value="1"/>
</dbReference>
<dbReference type="PRINTS" id="PR00046">
    <property type="entry name" value="SIGMA70FCT"/>
</dbReference>
<feature type="domain" description="RNA polymerase sigma-70 region 4" evidence="8">
    <location>
        <begin position="338"/>
        <end position="390"/>
    </location>
</feature>
<evidence type="ECO:0000313" key="10">
    <source>
        <dbReference type="Proteomes" id="UP000597459"/>
    </source>
</evidence>
<keyword evidence="2" id="KW-0731">Sigma factor</keyword>
<evidence type="ECO:0000256" key="4">
    <source>
        <dbReference type="ARBA" id="ARBA00023163"/>
    </source>
</evidence>
<accession>A0A967EJL5</accession>
<keyword evidence="10" id="KW-1185">Reference proteome</keyword>
<evidence type="ECO:0000256" key="2">
    <source>
        <dbReference type="ARBA" id="ARBA00023082"/>
    </source>
</evidence>
<keyword evidence="3" id="KW-0238">DNA-binding</keyword>
<dbReference type="Pfam" id="PF04542">
    <property type="entry name" value="Sigma70_r2"/>
    <property type="match status" value="1"/>
</dbReference>
<evidence type="ECO:0000256" key="5">
    <source>
        <dbReference type="SAM" id="MobiDB-lite"/>
    </source>
</evidence>
<dbReference type="Gene3D" id="1.10.10.10">
    <property type="entry name" value="Winged helix-like DNA-binding domain superfamily/Winged helix DNA-binding domain"/>
    <property type="match status" value="2"/>
</dbReference>
<dbReference type="EMBL" id="WOTH01000080">
    <property type="protein sequence ID" value="NHO55419.1"/>
    <property type="molecule type" value="Genomic_DNA"/>
</dbReference>
<protein>
    <submittedName>
        <fullName evidence="9">Sigma-70 family RNA polymerase sigma factor</fullName>
    </submittedName>
</protein>
<dbReference type="PANTHER" id="PTHR30603:SF47">
    <property type="entry name" value="RNA POLYMERASE SIGMA FACTOR SIGD, CHLOROPLASTIC"/>
    <property type="match status" value="1"/>
</dbReference>
<gene>
    <name evidence="9" type="ORF">GOB87_16060</name>
</gene>
<dbReference type="AlphaFoldDB" id="A0A967EJL5"/>
<dbReference type="Proteomes" id="UP000597459">
    <property type="component" value="Unassembled WGS sequence"/>
</dbReference>
<keyword evidence="1" id="KW-0805">Transcription regulation</keyword>
<dbReference type="Gene3D" id="1.10.601.10">
    <property type="entry name" value="RNA Polymerase Primary Sigma Factor"/>
    <property type="match status" value="1"/>
</dbReference>
<feature type="region of interest" description="Disordered" evidence="5">
    <location>
        <begin position="1"/>
        <end position="22"/>
    </location>
</feature>
<dbReference type="GO" id="GO:0006352">
    <property type="term" value="P:DNA-templated transcription initiation"/>
    <property type="evidence" value="ECO:0007669"/>
    <property type="project" value="InterPro"/>
</dbReference>
<dbReference type="InterPro" id="IPR050239">
    <property type="entry name" value="Sigma-70_RNA_pol_init_factors"/>
</dbReference>
<proteinExistence type="predicted"/>
<dbReference type="SUPFAM" id="SSF88659">
    <property type="entry name" value="Sigma3 and sigma4 domains of RNA polymerase sigma factors"/>
    <property type="match status" value="2"/>
</dbReference>